<name>A0ABW4W0V6_9BACI</name>
<dbReference type="Pfam" id="PF20240">
    <property type="entry name" value="DUF6597"/>
    <property type="match status" value="1"/>
</dbReference>
<feature type="domain" description="HTH araC/xylS-type" evidence="4">
    <location>
        <begin position="165"/>
        <end position="266"/>
    </location>
</feature>
<protein>
    <submittedName>
        <fullName evidence="5">DUF6597 domain-containing transcriptional factor</fullName>
    </submittedName>
</protein>
<dbReference type="RefSeq" id="WP_377556594.1">
    <property type="nucleotide sequence ID" value="NZ_JBHUMI010000015.1"/>
</dbReference>
<dbReference type="SMART" id="SM00342">
    <property type="entry name" value="HTH_ARAC"/>
    <property type="match status" value="1"/>
</dbReference>
<evidence type="ECO:0000313" key="5">
    <source>
        <dbReference type="EMBL" id="MFD2044278.1"/>
    </source>
</evidence>
<dbReference type="PANTHER" id="PTHR43280:SF2">
    <property type="entry name" value="HTH-TYPE TRANSCRIPTIONAL REGULATOR EXSA"/>
    <property type="match status" value="1"/>
</dbReference>
<keyword evidence="6" id="KW-1185">Reference proteome</keyword>
<keyword evidence="2" id="KW-0238">DNA-binding</keyword>
<dbReference type="PROSITE" id="PS01124">
    <property type="entry name" value="HTH_ARAC_FAMILY_2"/>
    <property type="match status" value="1"/>
</dbReference>
<keyword evidence="3" id="KW-0804">Transcription</keyword>
<dbReference type="InterPro" id="IPR020449">
    <property type="entry name" value="Tscrpt_reg_AraC-type_HTH"/>
</dbReference>
<comment type="caution">
    <text evidence="5">The sequence shown here is derived from an EMBL/GenBank/DDBJ whole genome shotgun (WGS) entry which is preliminary data.</text>
</comment>
<dbReference type="PANTHER" id="PTHR43280">
    <property type="entry name" value="ARAC-FAMILY TRANSCRIPTIONAL REGULATOR"/>
    <property type="match status" value="1"/>
</dbReference>
<dbReference type="Proteomes" id="UP001597383">
    <property type="component" value="Unassembled WGS sequence"/>
</dbReference>
<evidence type="ECO:0000256" key="1">
    <source>
        <dbReference type="ARBA" id="ARBA00023015"/>
    </source>
</evidence>
<dbReference type="PROSITE" id="PS00041">
    <property type="entry name" value="HTH_ARAC_FAMILY_1"/>
    <property type="match status" value="1"/>
</dbReference>
<dbReference type="InterPro" id="IPR018062">
    <property type="entry name" value="HTH_AraC-typ_CS"/>
</dbReference>
<dbReference type="PRINTS" id="PR00032">
    <property type="entry name" value="HTHARAC"/>
</dbReference>
<sequence>MYSSLSNSFMPLQFGNEKVRYKEHSPTVALLPYIACYWTVTGEELSIGEKKYLKVLPDGCIDFIFQEDRSLGCIGKVTGAMSQFADIPIHRSSAFLGIRFRPGGFHSLFQVAASSHTGHSITLSDIDKSWAEIQYRLNEADDKITLLNTVLLQKLKHRKSVQNDLPITNLLHHIYQQRGNIKVQQLAKDGFMSTRNVQRLFLDWIGLSPKTFCRIVRIQFSLRSLLCNRDDSVAEISASFGYSDQAHFIREFRNHTGMTPTCYLSDLFKTSSHSAIRIGENNNNERGN</sequence>
<gene>
    <name evidence="5" type="ORF">ACFSJF_08385</name>
</gene>
<evidence type="ECO:0000256" key="2">
    <source>
        <dbReference type="ARBA" id="ARBA00023125"/>
    </source>
</evidence>
<dbReference type="InterPro" id="IPR009057">
    <property type="entry name" value="Homeodomain-like_sf"/>
</dbReference>
<keyword evidence="1" id="KW-0805">Transcription regulation</keyword>
<evidence type="ECO:0000259" key="4">
    <source>
        <dbReference type="PROSITE" id="PS01124"/>
    </source>
</evidence>
<evidence type="ECO:0000313" key="6">
    <source>
        <dbReference type="Proteomes" id="UP001597383"/>
    </source>
</evidence>
<dbReference type="InterPro" id="IPR018060">
    <property type="entry name" value="HTH_AraC"/>
</dbReference>
<dbReference type="EMBL" id="JBHUHQ010000014">
    <property type="protein sequence ID" value="MFD2044278.1"/>
    <property type="molecule type" value="Genomic_DNA"/>
</dbReference>
<dbReference type="Gene3D" id="1.10.10.60">
    <property type="entry name" value="Homeodomain-like"/>
    <property type="match status" value="1"/>
</dbReference>
<evidence type="ECO:0000256" key="3">
    <source>
        <dbReference type="ARBA" id="ARBA00023163"/>
    </source>
</evidence>
<accession>A0ABW4W0V6</accession>
<organism evidence="5 6">
    <name type="scientific">Ornithinibacillus salinisoli</name>
    <dbReference type="NCBI Taxonomy" id="1848459"/>
    <lineage>
        <taxon>Bacteria</taxon>
        <taxon>Bacillati</taxon>
        <taxon>Bacillota</taxon>
        <taxon>Bacilli</taxon>
        <taxon>Bacillales</taxon>
        <taxon>Bacillaceae</taxon>
        <taxon>Ornithinibacillus</taxon>
    </lineage>
</organism>
<reference evidence="6" key="1">
    <citation type="journal article" date="2019" name="Int. J. Syst. Evol. Microbiol.">
        <title>The Global Catalogue of Microorganisms (GCM) 10K type strain sequencing project: providing services to taxonomists for standard genome sequencing and annotation.</title>
        <authorList>
            <consortium name="The Broad Institute Genomics Platform"/>
            <consortium name="The Broad Institute Genome Sequencing Center for Infectious Disease"/>
            <person name="Wu L."/>
            <person name="Ma J."/>
        </authorList>
    </citation>
    <scope>NUCLEOTIDE SEQUENCE [LARGE SCALE GENOMIC DNA]</scope>
    <source>
        <strain evidence="6">R28</strain>
    </source>
</reference>
<dbReference type="Pfam" id="PF12833">
    <property type="entry name" value="HTH_18"/>
    <property type="match status" value="1"/>
</dbReference>
<dbReference type="InterPro" id="IPR046532">
    <property type="entry name" value="DUF6597"/>
</dbReference>
<proteinExistence type="predicted"/>
<dbReference type="SUPFAM" id="SSF46689">
    <property type="entry name" value="Homeodomain-like"/>
    <property type="match status" value="1"/>
</dbReference>